<dbReference type="OMA" id="FATKWFV"/>
<dbReference type="SUPFAM" id="SSF50156">
    <property type="entry name" value="PDZ domain-like"/>
    <property type="match status" value="1"/>
</dbReference>
<proteinExistence type="predicted"/>
<dbReference type="PROSITE" id="PS50086">
    <property type="entry name" value="TBC_RABGAP"/>
    <property type="match status" value="1"/>
</dbReference>
<dbReference type="InParanoid" id="T0R8A6"/>
<dbReference type="PANTHER" id="PTHR47219">
    <property type="entry name" value="RAB GTPASE-ACTIVATING PROTEIN 1-LIKE"/>
    <property type="match status" value="1"/>
</dbReference>
<dbReference type="SMART" id="SM00164">
    <property type="entry name" value="TBC"/>
    <property type="match status" value="1"/>
</dbReference>
<name>T0R8A6_SAPDV</name>
<dbReference type="InterPro" id="IPR000195">
    <property type="entry name" value="Rab-GAP-TBC_dom"/>
</dbReference>
<dbReference type="Gene3D" id="1.10.8.270">
    <property type="entry name" value="putative rabgap domain of human tbc1 domain family member 14 like domains"/>
    <property type="match status" value="1"/>
</dbReference>
<gene>
    <name evidence="2" type="ORF">SDRG_00432</name>
</gene>
<dbReference type="OrthoDB" id="294251at2759"/>
<dbReference type="InterPro" id="IPR050302">
    <property type="entry name" value="Rab_GAP_TBC_domain"/>
</dbReference>
<sequence>MVSPLDLGAALSNDARRAAWTTALGRRIEHLQRRSPLSYLDYGANVSRTTRHDVAKDAPRSGLVDGPRDEAALQRVLLAYAVRNATVGYCQGMHVLGAMLLRHLHDEGTVFWALAIVVEELLPDYHTPDMAGLAADHAVLTTLLPTLVPVVAAQLAAAGLEPPAFATKWFVTAFANTLPLRVAQRIWDALLLRLASSSADAGCILLGTAAALLSTMTRVDLPEDDDPMSLLQCIQSIPDQYLVTVEDQDAFLALAFAFAERLCPFEVSQMRSAYAREEAVQADAKHRLTASPSPAWAIALYDAAPTKLRPRGFLRWRKSKKTPLLLDYDVAFSPGALGLVLAQDKVDSAVRVYGYNSTTAIGKQCSMIQPGDAIMAVNGVDCTNRPLLQVVHELATRTDRYRIVQFQRTIQRVVAARTATSPLYSTEGLVHASPVAPRASFAQFFARHRSPHMA</sequence>
<dbReference type="GO" id="GO:0031267">
    <property type="term" value="F:small GTPase binding"/>
    <property type="evidence" value="ECO:0007669"/>
    <property type="project" value="TreeGrafter"/>
</dbReference>
<protein>
    <recommendedName>
        <fullName evidence="1">Rab-GAP TBC domain-containing protein</fullName>
    </recommendedName>
</protein>
<dbReference type="InterPro" id="IPR035969">
    <property type="entry name" value="Rab-GAP_TBC_sf"/>
</dbReference>
<dbReference type="GeneID" id="19941159"/>
<dbReference type="InterPro" id="IPR036034">
    <property type="entry name" value="PDZ_sf"/>
</dbReference>
<accession>T0R8A6</accession>
<feature type="domain" description="Rab-GAP TBC" evidence="1">
    <location>
        <begin position="10"/>
        <end position="194"/>
    </location>
</feature>
<dbReference type="Proteomes" id="UP000030762">
    <property type="component" value="Unassembled WGS sequence"/>
</dbReference>
<evidence type="ECO:0000259" key="1">
    <source>
        <dbReference type="PROSITE" id="PS50086"/>
    </source>
</evidence>
<organism evidence="2 3">
    <name type="scientific">Saprolegnia diclina (strain VS20)</name>
    <dbReference type="NCBI Taxonomy" id="1156394"/>
    <lineage>
        <taxon>Eukaryota</taxon>
        <taxon>Sar</taxon>
        <taxon>Stramenopiles</taxon>
        <taxon>Oomycota</taxon>
        <taxon>Saprolegniomycetes</taxon>
        <taxon>Saprolegniales</taxon>
        <taxon>Saprolegniaceae</taxon>
        <taxon>Saprolegnia</taxon>
    </lineage>
</organism>
<dbReference type="GO" id="GO:0005096">
    <property type="term" value="F:GTPase activator activity"/>
    <property type="evidence" value="ECO:0007669"/>
    <property type="project" value="TreeGrafter"/>
</dbReference>
<dbReference type="PANTHER" id="PTHR47219:SF20">
    <property type="entry name" value="TBC1 DOMAIN FAMILY MEMBER 2B"/>
    <property type="match status" value="1"/>
</dbReference>
<dbReference type="eggNOG" id="KOG2058">
    <property type="taxonomic scope" value="Eukaryota"/>
</dbReference>
<dbReference type="EMBL" id="JH767132">
    <property type="protein sequence ID" value="EQC42705.1"/>
    <property type="molecule type" value="Genomic_DNA"/>
</dbReference>
<dbReference type="Gene3D" id="1.10.472.80">
    <property type="entry name" value="Ypt/Rab-GAP domain of gyp1p, domain 3"/>
    <property type="match status" value="1"/>
</dbReference>
<dbReference type="AlphaFoldDB" id="T0R8A6"/>
<dbReference type="RefSeq" id="XP_008604128.1">
    <property type="nucleotide sequence ID" value="XM_008605906.1"/>
</dbReference>
<dbReference type="VEuPathDB" id="FungiDB:SDRG_00432"/>
<dbReference type="SUPFAM" id="SSF47923">
    <property type="entry name" value="Ypt/Rab-GAP domain of gyp1p"/>
    <property type="match status" value="2"/>
</dbReference>
<keyword evidence="3" id="KW-1185">Reference proteome</keyword>
<evidence type="ECO:0000313" key="3">
    <source>
        <dbReference type="Proteomes" id="UP000030762"/>
    </source>
</evidence>
<dbReference type="STRING" id="1156394.T0R8A6"/>
<evidence type="ECO:0000313" key="2">
    <source>
        <dbReference type="EMBL" id="EQC42705.1"/>
    </source>
</evidence>
<dbReference type="Pfam" id="PF00566">
    <property type="entry name" value="RabGAP-TBC"/>
    <property type="match status" value="1"/>
</dbReference>
<reference evidence="2 3" key="1">
    <citation type="submission" date="2012-04" db="EMBL/GenBank/DDBJ databases">
        <title>The Genome Sequence of Saprolegnia declina VS20.</title>
        <authorList>
            <consortium name="The Broad Institute Genome Sequencing Platform"/>
            <person name="Russ C."/>
            <person name="Nusbaum C."/>
            <person name="Tyler B."/>
            <person name="van West P."/>
            <person name="Dieguez-Uribeondo J."/>
            <person name="de Bruijn I."/>
            <person name="Tripathy S."/>
            <person name="Jiang R."/>
            <person name="Young S.K."/>
            <person name="Zeng Q."/>
            <person name="Gargeya S."/>
            <person name="Fitzgerald M."/>
            <person name="Haas B."/>
            <person name="Abouelleil A."/>
            <person name="Alvarado L."/>
            <person name="Arachchi H.M."/>
            <person name="Berlin A."/>
            <person name="Chapman S.B."/>
            <person name="Goldberg J."/>
            <person name="Griggs A."/>
            <person name="Gujja S."/>
            <person name="Hansen M."/>
            <person name="Howarth C."/>
            <person name="Imamovic A."/>
            <person name="Larimer J."/>
            <person name="McCowen C."/>
            <person name="Montmayeur A."/>
            <person name="Murphy C."/>
            <person name="Neiman D."/>
            <person name="Pearson M."/>
            <person name="Priest M."/>
            <person name="Roberts A."/>
            <person name="Saif S."/>
            <person name="Shea T."/>
            <person name="Sisk P."/>
            <person name="Sykes S."/>
            <person name="Wortman J."/>
            <person name="Nusbaum C."/>
            <person name="Birren B."/>
        </authorList>
    </citation>
    <scope>NUCLEOTIDE SEQUENCE [LARGE SCALE GENOMIC DNA]</scope>
    <source>
        <strain evidence="2 3">VS20</strain>
    </source>
</reference>